<dbReference type="Pfam" id="PF01694">
    <property type="entry name" value="Rhomboid"/>
    <property type="match status" value="1"/>
</dbReference>
<feature type="transmembrane region" description="Helical" evidence="7">
    <location>
        <begin position="12"/>
        <end position="31"/>
    </location>
</feature>
<protein>
    <recommendedName>
        <fullName evidence="8">Peptidase S54 rhomboid domain-containing protein</fullName>
    </recommendedName>
</protein>
<evidence type="ECO:0000256" key="2">
    <source>
        <dbReference type="ARBA" id="ARBA00009045"/>
    </source>
</evidence>
<dbReference type="EMBL" id="JAWDJX010000007">
    <property type="protein sequence ID" value="KAK3055827.1"/>
    <property type="molecule type" value="Genomic_DNA"/>
</dbReference>
<sequence>MAEASRRSGNAVIWTIIGLNTAVFGAWTYAINGQHRDLVDKLQQNFTVSLQNWRQGRVWTVITSAFSHQGLQHFAFNMFSFYTLAGILAWVPGIGALNILALSLGSALLGSGAFLLQKKQQSDIQTHQRSSFPTPLATYQAGLGASGIVMGVGTAAACLLPFFPINIMFIPIGVPLWATMLLYVGVDTYFLRSTTSGIGHSAHLGGAVFGAVYYFAYLRRFGGVWSMIKRPPRY</sequence>
<gene>
    <name evidence="9" type="ORF">LTR09_003061</name>
</gene>
<feature type="transmembrane region" description="Helical" evidence="7">
    <location>
        <begin position="168"/>
        <end position="186"/>
    </location>
</feature>
<feature type="transmembrane region" description="Helical" evidence="7">
    <location>
        <begin position="198"/>
        <end position="217"/>
    </location>
</feature>
<dbReference type="GO" id="GO:0016020">
    <property type="term" value="C:membrane"/>
    <property type="evidence" value="ECO:0007669"/>
    <property type="project" value="UniProtKB-SubCell"/>
</dbReference>
<name>A0AAJ0LUF5_9PEZI</name>
<dbReference type="PANTHER" id="PTHR43731">
    <property type="entry name" value="RHOMBOID PROTEASE"/>
    <property type="match status" value="1"/>
</dbReference>
<keyword evidence="6 7" id="KW-0472">Membrane</keyword>
<dbReference type="InterPro" id="IPR035952">
    <property type="entry name" value="Rhomboid-like_sf"/>
</dbReference>
<dbReference type="AlphaFoldDB" id="A0AAJ0LUF5"/>
<evidence type="ECO:0000259" key="8">
    <source>
        <dbReference type="Pfam" id="PF01694"/>
    </source>
</evidence>
<dbReference type="PANTHER" id="PTHR43731:SF14">
    <property type="entry name" value="PRESENILIN-ASSOCIATED RHOMBOID-LIKE PROTEIN, MITOCHONDRIAL"/>
    <property type="match status" value="1"/>
</dbReference>
<evidence type="ECO:0000256" key="5">
    <source>
        <dbReference type="ARBA" id="ARBA00022989"/>
    </source>
</evidence>
<reference evidence="9" key="1">
    <citation type="submission" date="2023-04" db="EMBL/GenBank/DDBJ databases">
        <title>Black Yeasts Isolated from many extreme environments.</title>
        <authorList>
            <person name="Coleine C."/>
            <person name="Stajich J.E."/>
            <person name="Selbmann L."/>
        </authorList>
    </citation>
    <scope>NUCLEOTIDE SEQUENCE</scope>
    <source>
        <strain evidence="9">CCFEE 5312</strain>
    </source>
</reference>
<evidence type="ECO:0000256" key="1">
    <source>
        <dbReference type="ARBA" id="ARBA00004141"/>
    </source>
</evidence>
<dbReference type="Proteomes" id="UP001271007">
    <property type="component" value="Unassembled WGS sequence"/>
</dbReference>
<evidence type="ECO:0000256" key="7">
    <source>
        <dbReference type="SAM" id="Phobius"/>
    </source>
</evidence>
<comment type="caution">
    <text evidence="9">The sequence shown here is derived from an EMBL/GenBank/DDBJ whole genome shotgun (WGS) entry which is preliminary data.</text>
</comment>
<dbReference type="Gene3D" id="1.20.1540.10">
    <property type="entry name" value="Rhomboid-like"/>
    <property type="match status" value="1"/>
</dbReference>
<evidence type="ECO:0000313" key="10">
    <source>
        <dbReference type="Proteomes" id="UP001271007"/>
    </source>
</evidence>
<dbReference type="InterPro" id="IPR050925">
    <property type="entry name" value="Rhomboid_protease_S54"/>
</dbReference>
<keyword evidence="3 7" id="KW-0812">Transmembrane</keyword>
<comment type="subcellular location">
    <subcellularLocation>
        <location evidence="1">Membrane</location>
        <topology evidence="1">Multi-pass membrane protein</topology>
    </subcellularLocation>
</comment>
<keyword evidence="10" id="KW-1185">Reference proteome</keyword>
<feature type="domain" description="Peptidase S54 rhomboid" evidence="8">
    <location>
        <begin position="56"/>
        <end position="219"/>
    </location>
</feature>
<comment type="similarity">
    <text evidence="2">Belongs to the peptidase S54 family.</text>
</comment>
<accession>A0AAJ0LUF5</accession>
<dbReference type="SUPFAM" id="SSF144091">
    <property type="entry name" value="Rhomboid-like"/>
    <property type="match status" value="1"/>
</dbReference>
<keyword evidence="4" id="KW-0378">Hydrolase</keyword>
<evidence type="ECO:0000256" key="3">
    <source>
        <dbReference type="ARBA" id="ARBA00022692"/>
    </source>
</evidence>
<keyword evidence="5 7" id="KW-1133">Transmembrane helix</keyword>
<organism evidence="9 10">
    <name type="scientific">Extremus antarcticus</name>
    <dbReference type="NCBI Taxonomy" id="702011"/>
    <lineage>
        <taxon>Eukaryota</taxon>
        <taxon>Fungi</taxon>
        <taxon>Dikarya</taxon>
        <taxon>Ascomycota</taxon>
        <taxon>Pezizomycotina</taxon>
        <taxon>Dothideomycetes</taxon>
        <taxon>Dothideomycetidae</taxon>
        <taxon>Mycosphaerellales</taxon>
        <taxon>Extremaceae</taxon>
        <taxon>Extremus</taxon>
    </lineage>
</organism>
<evidence type="ECO:0000256" key="6">
    <source>
        <dbReference type="ARBA" id="ARBA00023136"/>
    </source>
</evidence>
<dbReference type="GO" id="GO:0004252">
    <property type="term" value="F:serine-type endopeptidase activity"/>
    <property type="evidence" value="ECO:0007669"/>
    <property type="project" value="InterPro"/>
</dbReference>
<proteinExistence type="inferred from homology"/>
<evidence type="ECO:0000313" key="9">
    <source>
        <dbReference type="EMBL" id="KAK3055827.1"/>
    </source>
</evidence>
<dbReference type="InterPro" id="IPR022764">
    <property type="entry name" value="Peptidase_S54_rhomboid_dom"/>
</dbReference>
<evidence type="ECO:0000256" key="4">
    <source>
        <dbReference type="ARBA" id="ARBA00022801"/>
    </source>
</evidence>
<feature type="transmembrane region" description="Helical" evidence="7">
    <location>
        <begin position="97"/>
        <end position="116"/>
    </location>
</feature>